<evidence type="ECO:0000259" key="9">
    <source>
        <dbReference type="SMART" id="SM00977"/>
    </source>
</evidence>
<dbReference type="AlphaFoldDB" id="A0A9D2G862"/>
<dbReference type="Gene3D" id="3.40.50.620">
    <property type="entry name" value="HUPs"/>
    <property type="match status" value="1"/>
</dbReference>
<dbReference type="InterPro" id="IPR012795">
    <property type="entry name" value="tRNA_Ile_lys_synt_N"/>
</dbReference>
<dbReference type="CDD" id="cd01992">
    <property type="entry name" value="TilS_N"/>
    <property type="match status" value="1"/>
</dbReference>
<reference evidence="10" key="2">
    <citation type="submission" date="2021-04" db="EMBL/GenBank/DDBJ databases">
        <authorList>
            <person name="Gilroy R."/>
        </authorList>
    </citation>
    <scope>NUCLEOTIDE SEQUENCE</scope>
    <source>
        <strain evidence="10">CHK196-3914</strain>
    </source>
</reference>
<dbReference type="Proteomes" id="UP000824116">
    <property type="component" value="Unassembled WGS sequence"/>
</dbReference>
<gene>
    <name evidence="8 10" type="primary">tilS</name>
    <name evidence="10" type="ORF">H9723_06440</name>
</gene>
<dbReference type="GO" id="GO:0005524">
    <property type="term" value="F:ATP binding"/>
    <property type="evidence" value="ECO:0007669"/>
    <property type="project" value="UniProtKB-UniRule"/>
</dbReference>
<dbReference type="InterPro" id="IPR014729">
    <property type="entry name" value="Rossmann-like_a/b/a_fold"/>
</dbReference>
<sequence>MMDKTEKKVEQFIRKHRMIVENDTVVTGVSGGPDSVCLLFMLCGLREKMGFRVIACHVNHGIRGKEADEDEKYVEELCRRLDVPCRIFHENVELISRKRKQSLEEAGRDVRRNAFESVCREDGGTKIATAHHRDDNAETVLLNIARGTGLQGLCGIRPSRQQWIRPLLCLSRKEIEEWLGKKRIRTCFDATNQEDEYTRNRIRHNILPALEKQINAGAAEHIHELSLQAQEVWDYIRGKTEEAWEMCAAQENTADGIVVTVSGSRMETVDPAIKKFLIRRCIREAAGRERDIESVHIAAVLELFGRQTGKRIDLPYGVKAVRTYDGIVLRRDAPGRTAGTEPVKLMVPGETYFPATGQKICCMLLEKTDDFLAKEIPQKSYTKCFDYDIIKYSLSARFRSSGDYLAIDGDGNRQKLKSYFINEKVPREVRDRTLLIADGSHIVWIPGMRMSSAYRIGDHTKRILMIKITEGQ</sequence>
<dbReference type="GO" id="GO:0005737">
    <property type="term" value="C:cytoplasm"/>
    <property type="evidence" value="ECO:0007669"/>
    <property type="project" value="UniProtKB-SubCell"/>
</dbReference>
<dbReference type="SMART" id="SM00977">
    <property type="entry name" value="TilS_C"/>
    <property type="match status" value="1"/>
</dbReference>
<evidence type="ECO:0000256" key="5">
    <source>
        <dbReference type="ARBA" id="ARBA00022741"/>
    </source>
</evidence>
<evidence type="ECO:0000256" key="7">
    <source>
        <dbReference type="ARBA" id="ARBA00048539"/>
    </source>
</evidence>
<organism evidence="10 11">
    <name type="scientific">Candidatus Mediterraneibacter stercoravium</name>
    <dbReference type="NCBI Taxonomy" id="2838685"/>
    <lineage>
        <taxon>Bacteria</taxon>
        <taxon>Bacillati</taxon>
        <taxon>Bacillota</taxon>
        <taxon>Clostridia</taxon>
        <taxon>Lachnospirales</taxon>
        <taxon>Lachnospiraceae</taxon>
        <taxon>Mediterraneibacter</taxon>
    </lineage>
</organism>
<keyword evidence="2 8" id="KW-0963">Cytoplasm</keyword>
<dbReference type="InterPro" id="IPR012796">
    <property type="entry name" value="Lysidine-tRNA-synth_C"/>
</dbReference>
<evidence type="ECO:0000256" key="1">
    <source>
        <dbReference type="ARBA" id="ARBA00004496"/>
    </source>
</evidence>
<dbReference type="EC" id="6.3.4.19" evidence="8"/>
<dbReference type="EMBL" id="DXAY01000150">
    <property type="protein sequence ID" value="HIZ74864.1"/>
    <property type="molecule type" value="Genomic_DNA"/>
</dbReference>
<comment type="caution">
    <text evidence="10">The sequence shown here is derived from an EMBL/GenBank/DDBJ whole genome shotgun (WGS) entry which is preliminary data.</text>
</comment>
<comment type="subcellular location">
    <subcellularLocation>
        <location evidence="1 8">Cytoplasm</location>
    </subcellularLocation>
</comment>
<dbReference type="GO" id="GO:0006400">
    <property type="term" value="P:tRNA modification"/>
    <property type="evidence" value="ECO:0007669"/>
    <property type="project" value="UniProtKB-UniRule"/>
</dbReference>
<accession>A0A9D2G862</accession>
<comment type="function">
    <text evidence="8">Ligates lysine onto the cytidine present at position 34 of the AUA codon-specific tRNA(Ile) that contains the anticodon CAU, in an ATP-dependent manner. Cytidine is converted to lysidine, thus changing the amino acid specificity of the tRNA from methionine to isoleucine.</text>
</comment>
<protein>
    <recommendedName>
        <fullName evidence="8">tRNA(Ile)-lysidine synthase</fullName>
        <ecNumber evidence="8">6.3.4.19</ecNumber>
    </recommendedName>
    <alternativeName>
        <fullName evidence="8">tRNA(Ile)-2-lysyl-cytidine synthase</fullName>
    </alternativeName>
    <alternativeName>
        <fullName evidence="8">tRNA(Ile)-lysidine synthetase</fullName>
    </alternativeName>
</protein>
<comment type="catalytic activity">
    <reaction evidence="7 8">
        <text>cytidine(34) in tRNA(Ile2) + L-lysine + ATP = lysidine(34) in tRNA(Ile2) + AMP + diphosphate + H(+)</text>
        <dbReference type="Rhea" id="RHEA:43744"/>
        <dbReference type="Rhea" id="RHEA-COMP:10625"/>
        <dbReference type="Rhea" id="RHEA-COMP:10670"/>
        <dbReference type="ChEBI" id="CHEBI:15378"/>
        <dbReference type="ChEBI" id="CHEBI:30616"/>
        <dbReference type="ChEBI" id="CHEBI:32551"/>
        <dbReference type="ChEBI" id="CHEBI:33019"/>
        <dbReference type="ChEBI" id="CHEBI:82748"/>
        <dbReference type="ChEBI" id="CHEBI:83665"/>
        <dbReference type="ChEBI" id="CHEBI:456215"/>
        <dbReference type="EC" id="6.3.4.19"/>
    </reaction>
</comment>
<comment type="similarity">
    <text evidence="8">Belongs to the tRNA(Ile)-lysidine synthase family.</text>
</comment>
<dbReference type="NCBIfam" id="TIGR02432">
    <property type="entry name" value="lysidine_TilS_N"/>
    <property type="match status" value="1"/>
</dbReference>
<keyword evidence="4 8" id="KW-0819">tRNA processing</keyword>
<evidence type="ECO:0000313" key="11">
    <source>
        <dbReference type="Proteomes" id="UP000824116"/>
    </source>
</evidence>
<dbReference type="PANTHER" id="PTHR43033:SF1">
    <property type="entry name" value="TRNA(ILE)-LYSIDINE SYNTHASE-RELATED"/>
    <property type="match status" value="1"/>
</dbReference>
<comment type="domain">
    <text evidence="8">The N-terminal region contains the highly conserved SGGXDS motif, predicted to be a P-loop motif involved in ATP binding.</text>
</comment>
<evidence type="ECO:0000256" key="8">
    <source>
        <dbReference type="HAMAP-Rule" id="MF_01161"/>
    </source>
</evidence>
<feature type="domain" description="Lysidine-tRNA(Ile) synthetase C-terminal" evidence="9">
    <location>
        <begin position="394"/>
        <end position="466"/>
    </location>
</feature>
<reference evidence="10" key="1">
    <citation type="journal article" date="2021" name="PeerJ">
        <title>Extensive microbial diversity within the chicken gut microbiome revealed by metagenomics and culture.</title>
        <authorList>
            <person name="Gilroy R."/>
            <person name="Ravi A."/>
            <person name="Getino M."/>
            <person name="Pursley I."/>
            <person name="Horton D.L."/>
            <person name="Alikhan N.F."/>
            <person name="Baker D."/>
            <person name="Gharbi K."/>
            <person name="Hall N."/>
            <person name="Watson M."/>
            <person name="Adriaenssens E.M."/>
            <person name="Foster-Nyarko E."/>
            <person name="Jarju S."/>
            <person name="Secka A."/>
            <person name="Antonio M."/>
            <person name="Oren A."/>
            <person name="Chaudhuri R.R."/>
            <person name="La Ragione R."/>
            <person name="Hildebrand F."/>
            <person name="Pallen M.J."/>
        </authorList>
    </citation>
    <scope>NUCLEOTIDE SEQUENCE</scope>
    <source>
        <strain evidence="10">CHK196-3914</strain>
    </source>
</reference>
<dbReference type="InterPro" id="IPR011063">
    <property type="entry name" value="TilS/TtcA_N"/>
</dbReference>
<evidence type="ECO:0000256" key="4">
    <source>
        <dbReference type="ARBA" id="ARBA00022694"/>
    </source>
</evidence>
<keyword evidence="5 8" id="KW-0547">Nucleotide-binding</keyword>
<proteinExistence type="inferred from homology"/>
<dbReference type="InterPro" id="IPR012094">
    <property type="entry name" value="tRNA_Ile_lys_synt"/>
</dbReference>
<dbReference type="SUPFAM" id="SSF82829">
    <property type="entry name" value="MesJ substrate recognition domain-like"/>
    <property type="match status" value="1"/>
</dbReference>
<dbReference type="Pfam" id="PF11734">
    <property type="entry name" value="TilS_C"/>
    <property type="match status" value="1"/>
</dbReference>
<evidence type="ECO:0000313" key="10">
    <source>
        <dbReference type="EMBL" id="HIZ74864.1"/>
    </source>
</evidence>
<dbReference type="GO" id="GO:0032267">
    <property type="term" value="F:tRNA(Ile)-lysidine synthase activity"/>
    <property type="evidence" value="ECO:0007669"/>
    <property type="project" value="UniProtKB-EC"/>
</dbReference>
<evidence type="ECO:0000256" key="3">
    <source>
        <dbReference type="ARBA" id="ARBA00022598"/>
    </source>
</evidence>
<feature type="binding site" evidence="8">
    <location>
        <begin position="30"/>
        <end position="35"/>
    </location>
    <ligand>
        <name>ATP</name>
        <dbReference type="ChEBI" id="CHEBI:30616"/>
    </ligand>
</feature>
<dbReference type="SUPFAM" id="SSF52402">
    <property type="entry name" value="Adenine nucleotide alpha hydrolases-like"/>
    <property type="match status" value="1"/>
</dbReference>
<dbReference type="SUPFAM" id="SSF56037">
    <property type="entry name" value="PheT/TilS domain"/>
    <property type="match status" value="1"/>
</dbReference>
<keyword evidence="3 8" id="KW-0436">Ligase</keyword>
<name>A0A9D2G862_9FIRM</name>
<evidence type="ECO:0000256" key="2">
    <source>
        <dbReference type="ARBA" id="ARBA00022490"/>
    </source>
</evidence>
<dbReference type="HAMAP" id="MF_01161">
    <property type="entry name" value="tRNA_Ile_lys_synt"/>
    <property type="match status" value="1"/>
</dbReference>
<keyword evidence="6 8" id="KW-0067">ATP-binding</keyword>
<dbReference type="Pfam" id="PF01171">
    <property type="entry name" value="ATP_bind_3"/>
    <property type="match status" value="1"/>
</dbReference>
<evidence type="ECO:0000256" key="6">
    <source>
        <dbReference type="ARBA" id="ARBA00022840"/>
    </source>
</evidence>
<dbReference type="Gene3D" id="3.30.465.60">
    <property type="match status" value="1"/>
</dbReference>
<dbReference type="PANTHER" id="PTHR43033">
    <property type="entry name" value="TRNA(ILE)-LYSIDINE SYNTHASE-RELATED"/>
    <property type="match status" value="1"/>
</dbReference>
<dbReference type="NCBIfam" id="TIGR02433">
    <property type="entry name" value="lysidine_TilS_C"/>
    <property type="match status" value="1"/>
</dbReference>